<dbReference type="EMBL" id="JAACXV010000179">
    <property type="protein sequence ID" value="KAF7282309.1"/>
    <property type="molecule type" value="Genomic_DNA"/>
</dbReference>
<feature type="region of interest" description="Disordered" evidence="1">
    <location>
        <begin position="60"/>
        <end position="108"/>
    </location>
</feature>
<name>A0A834IJX9_RHYFE</name>
<dbReference type="AlphaFoldDB" id="A0A834IJX9"/>
<gene>
    <name evidence="2" type="ORF">GWI33_002883</name>
</gene>
<feature type="region of interest" description="Disordered" evidence="1">
    <location>
        <begin position="1"/>
        <end position="41"/>
    </location>
</feature>
<evidence type="ECO:0000313" key="2">
    <source>
        <dbReference type="EMBL" id="KAF7282309.1"/>
    </source>
</evidence>
<accession>A0A834IJX9</accession>
<comment type="caution">
    <text evidence="2">The sequence shown here is derived from an EMBL/GenBank/DDBJ whole genome shotgun (WGS) entry which is preliminary data.</text>
</comment>
<sequence>MFHLNEVTSEESPPRQICTSCSESRHRLPPAPSLPRHPHPSKYRQVGFCTIVLLSNKAIFRPESRQRSHSPPPLPPLADRIPPSRPEGREKRAEIVGSLTSSADREID</sequence>
<feature type="compositionally biased region" description="Polar residues" evidence="1">
    <location>
        <begin position="1"/>
        <end position="22"/>
    </location>
</feature>
<dbReference type="Proteomes" id="UP000625711">
    <property type="component" value="Unassembled WGS sequence"/>
</dbReference>
<protein>
    <submittedName>
        <fullName evidence="2">Uncharacterized protein</fullName>
    </submittedName>
</protein>
<evidence type="ECO:0000256" key="1">
    <source>
        <dbReference type="SAM" id="MobiDB-lite"/>
    </source>
</evidence>
<proteinExistence type="predicted"/>
<evidence type="ECO:0000313" key="3">
    <source>
        <dbReference type="Proteomes" id="UP000625711"/>
    </source>
</evidence>
<reference evidence="2" key="1">
    <citation type="submission" date="2020-08" db="EMBL/GenBank/DDBJ databases">
        <title>Genome sequencing and assembly of the red palm weevil Rhynchophorus ferrugineus.</title>
        <authorList>
            <person name="Dias G.B."/>
            <person name="Bergman C.M."/>
            <person name="Manee M."/>
        </authorList>
    </citation>
    <scope>NUCLEOTIDE SEQUENCE</scope>
    <source>
        <strain evidence="2">AA-2017</strain>
        <tissue evidence="2">Whole larva</tissue>
    </source>
</reference>
<organism evidence="2 3">
    <name type="scientific">Rhynchophorus ferrugineus</name>
    <name type="common">Red palm weevil</name>
    <name type="synonym">Curculio ferrugineus</name>
    <dbReference type="NCBI Taxonomy" id="354439"/>
    <lineage>
        <taxon>Eukaryota</taxon>
        <taxon>Metazoa</taxon>
        <taxon>Ecdysozoa</taxon>
        <taxon>Arthropoda</taxon>
        <taxon>Hexapoda</taxon>
        <taxon>Insecta</taxon>
        <taxon>Pterygota</taxon>
        <taxon>Neoptera</taxon>
        <taxon>Endopterygota</taxon>
        <taxon>Coleoptera</taxon>
        <taxon>Polyphaga</taxon>
        <taxon>Cucujiformia</taxon>
        <taxon>Curculionidae</taxon>
        <taxon>Dryophthorinae</taxon>
        <taxon>Rhynchophorus</taxon>
    </lineage>
</organism>
<keyword evidence="3" id="KW-1185">Reference proteome</keyword>